<evidence type="ECO:0000256" key="7">
    <source>
        <dbReference type="ARBA" id="ARBA00022989"/>
    </source>
</evidence>
<accession>A0A4S4KV73</accession>
<keyword evidence="5 9" id="KW-0808">Transferase</keyword>
<evidence type="ECO:0000256" key="8">
    <source>
        <dbReference type="ARBA" id="ARBA00023136"/>
    </source>
</evidence>
<dbReference type="Gene3D" id="1.20.120.1780">
    <property type="entry name" value="UbiA prenyltransferase"/>
    <property type="match status" value="1"/>
</dbReference>
<dbReference type="UniPathway" id="UPA00232"/>
<evidence type="ECO:0000313" key="10">
    <source>
        <dbReference type="EMBL" id="THH00930.1"/>
    </source>
</evidence>
<dbReference type="EC" id="2.5.1.39" evidence="9"/>
<dbReference type="FunFam" id="1.10.357.140:FF:000008">
    <property type="entry name" value="4-hydroxybenzoate octaprenyltransferase"/>
    <property type="match status" value="1"/>
</dbReference>
<feature type="transmembrane region" description="Helical" evidence="9">
    <location>
        <begin position="34"/>
        <end position="55"/>
    </location>
</feature>
<keyword evidence="7 9" id="KW-1133">Transmembrane helix</keyword>
<dbReference type="FunFam" id="1.20.120.1780:FF:000001">
    <property type="entry name" value="4-hydroxybenzoate octaprenyltransferase"/>
    <property type="match status" value="1"/>
</dbReference>
<keyword evidence="9" id="KW-0999">Mitochondrion inner membrane</keyword>
<dbReference type="PANTHER" id="PTHR11048:SF28">
    <property type="entry name" value="4-HYDROXYBENZOATE POLYPRENYLTRANSFERASE, MITOCHONDRIAL"/>
    <property type="match status" value="1"/>
</dbReference>
<gene>
    <name evidence="10" type="ORF">EW026_g1675</name>
</gene>
<evidence type="ECO:0000256" key="6">
    <source>
        <dbReference type="ARBA" id="ARBA00022692"/>
    </source>
</evidence>
<dbReference type="Pfam" id="PF01040">
    <property type="entry name" value="UbiA"/>
    <property type="match status" value="1"/>
</dbReference>
<dbReference type="GO" id="GO:0006744">
    <property type="term" value="P:ubiquinone biosynthetic process"/>
    <property type="evidence" value="ECO:0007669"/>
    <property type="project" value="UniProtKB-UniRule"/>
</dbReference>
<evidence type="ECO:0000256" key="3">
    <source>
        <dbReference type="ARBA" id="ARBA00005179"/>
    </source>
</evidence>
<evidence type="ECO:0000256" key="9">
    <source>
        <dbReference type="HAMAP-Rule" id="MF_03189"/>
    </source>
</evidence>
<evidence type="ECO:0000256" key="1">
    <source>
        <dbReference type="ARBA" id="ARBA00001946"/>
    </source>
</evidence>
<dbReference type="InterPro" id="IPR039653">
    <property type="entry name" value="Prenyltransferase"/>
</dbReference>
<comment type="pathway">
    <text evidence="3">Secondary metabolite biosynthesis.</text>
</comment>
<dbReference type="GO" id="GO:0008412">
    <property type="term" value="F:4-hydroxybenzoate polyprenyltransferase activity"/>
    <property type="evidence" value="ECO:0007669"/>
    <property type="project" value="UniProtKB-EC"/>
</dbReference>
<dbReference type="InterPro" id="IPR000537">
    <property type="entry name" value="UbiA_prenyltransferase"/>
</dbReference>
<keyword evidence="11" id="KW-1185">Reference proteome</keyword>
<dbReference type="AlphaFoldDB" id="A0A4S4KV73"/>
<dbReference type="GO" id="GO:0005743">
    <property type="term" value="C:mitochondrial inner membrane"/>
    <property type="evidence" value="ECO:0007669"/>
    <property type="project" value="UniProtKB-SubCell"/>
</dbReference>
<evidence type="ECO:0000256" key="5">
    <source>
        <dbReference type="ARBA" id="ARBA00022679"/>
    </source>
</evidence>
<keyword evidence="9" id="KW-0496">Mitochondrion</keyword>
<feature type="transmembrane region" description="Helical" evidence="9">
    <location>
        <begin position="162"/>
        <end position="181"/>
    </location>
</feature>
<feature type="transmembrane region" description="Helical" evidence="9">
    <location>
        <begin position="229"/>
        <end position="250"/>
    </location>
</feature>
<feature type="transmembrane region" description="Helical" evidence="9">
    <location>
        <begin position="67"/>
        <end position="86"/>
    </location>
</feature>
<keyword evidence="9" id="KW-0831">Ubiquinone biosynthesis</keyword>
<organism evidence="10 11">
    <name type="scientific">Hermanssonia centrifuga</name>
    <dbReference type="NCBI Taxonomy" id="98765"/>
    <lineage>
        <taxon>Eukaryota</taxon>
        <taxon>Fungi</taxon>
        <taxon>Dikarya</taxon>
        <taxon>Basidiomycota</taxon>
        <taxon>Agaricomycotina</taxon>
        <taxon>Agaricomycetes</taxon>
        <taxon>Polyporales</taxon>
        <taxon>Meruliaceae</taxon>
        <taxon>Hermanssonia</taxon>
    </lineage>
</organism>
<comment type="catalytic activity">
    <reaction evidence="9">
        <text>an all-trans-polyprenyl diphosphate + 4-hydroxybenzoate = a 4-hydroxy-3-(all-trans-polyprenyl)benzoate + diphosphate</text>
        <dbReference type="Rhea" id="RHEA:44504"/>
        <dbReference type="Rhea" id="RHEA-COMP:9514"/>
        <dbReference type="Rhea" id="RHEA-COMP:9564"/>
        <dbReference type="ChEBI" id="CHEBI:17879"/>
        <dbReference type="ChEBI" id="CHEBI:33019"/>
        <dbReference type="ChEBI" id="CHEBI:58914"/>
        <dbReference type="ChEBI" id="CHEBI:78396"/>
        <dbReference type="EC" id="2.5.1.39"/>
    </reaction>
</comment>
<dbReference type="Gene3D" id="1.10.357.140">
    <property type="entry name" value="UbiA prenyltransferase"/>
    <property type="match status" value="1"/>
</dbReference>
<comment type="caution">
    <text evidence="10">The sequence shown here is derived from an EMBL/GenBank/DDBJ whole genome shotgun (WGS) entry which is preliminary data.</text>
</comment>
<dbReference type="InterPro" id="IPR006370">
    <property type="entry name" value="HB_polyprenyltransferase-like"/>
</dbReference>
<sequence>MRHSTEHSVLLGTKNPVKSKWRGYYELMRLHKSVMGNTLMFWPCAWGLTMAAYSYGLSLRDLTTELLLFAIGSTLLHSAACVLNDICDIDFDKKVERCKTRPLPAGIVTVGEAWILLVLLVVPATAMLLLTNRTAMLCGLLGVFPFHALYPLMKRWTYWPQAWLGLAMNWGYPVAWITITGDIKADVVWVFFFGTVCWTIVYDTIYACQDREDDVHAGVKSTAVLFGDYVRPILIAFTVAFLGLMTYAGMCNGQSFGYYFISCGGSAIHFAWQFLTWHVEVPEDGGAKFQSNGVIGCLIWLGMLLDYFLDVRSAAM</sequence>
<proteinExistence type="inferred from homology"/>
<name>A0A4S4KV73_9APHY</name>
<comment type="subcellular location">
    <subcellularLocation>
        <location evidence="2">Membrane</location>
        <topology evidence="2">Multi-pass membrane protein</topology>
    </subcellularLocation>
    <subcellularLocation>
        <location evidence="9">Mitochondrion inner membrane</location>
        <topology evidence="9">Multi-pass membrane protein</topology>
        <orientation evidence="9">Matrix side</orientation>
    </subcellularLocation>
</comment>
<dbReference type="PANTHER" id="PTHR11048">
    <property type="entry name" value="PRENYLTRANSFERASES"/>
    <property type="match status" value="1"/>
</dbReference>
<comment type="pathway">
    <text evidence="9">Cofactor biosynthesis; ubiquinone biosynthesis.</text>
</comment>
<dbReference type="Proteomes" id="UP000309038">
    <property type="component" value="Unassembled WGS sequence"/>
</dbReference>
<comment type="cofactor">
    <cofactor evidence="1 9">
        <name>Mg(2+)</name>
        <dbReference type="ChEBI" id="CHEBI:18420"/>
    </cofactor>
</comment>
<feature type="transmembrane region" description="Helical" evidence="9">
    <location>
        <begin position="289"/>
        <end position="309"/>
    </location>
</feature>
<evidence type="ECO:0000256" key="2">
    <source>
        <dbReference type="ARBA" id="ARBA00004141"/>
    </source>
</evidence>
<feature type="transmembrane region" description="Helical" evidence="9">
    <location>
        <begin position="256"/>
        <end position="277"/>
    </location>
</feature>
<comment type="function">
    <text evidence="9">Catalyzes the prenylation of para-hydroxybenzoate (PHB) with an all-trans polyprenyl group. Mediates the second step in the final reaction sequence of coenzyme Q (CoQ) biosynthesis, which is the condensation of the polyisoprenoid side chain with PHB, generating the first membrane-bound Q intermediate.</text>
</comment>
<dbReference type="EMBL" id="SGPJ01000036">
    <property type="protein sequence ID" value="THH00930.1"/>
    <property type="molecule type" value="Genomic_DNA"/>
</dbReference>
<evidence type="ECO:0000313" key="11">
    <source>
        <dbReference type="Proteomes" id="UP000309038"/>
    </source>
</evidence>
<dbReference type="InterPro" id="IPR044878">
    <property type="entry name" value="UbiA_sf"/>
</dbReference>
<comment type="similarity">
    <text evidence="4 9">Belongs to the UbiA prenyltransferase family.</text>
</comment>
<feature type="transmembrane region" description="Helical" evidence="9">
    <location>
        <begin position="187"/>
        <end position="208"/>
    </location>
</feature>
<dbReference type="GO" id="GO:0008299">
    <property type="term" value="P:isoprenoid biosynthetic process"/>
    <property type="evidence" value="ECO:0007669"/>
    <property type="project" value="UniProtKB-UniRule"/>
</dbReference>
<keyword evidence="9" id="KW-0414">Isoprene biosynthesis</keyword>
<dbReference type="CDD" id="cd13959">
    <property type="entry name" value="PT_UbiA_COQ2"/>
    <property type="match status" value="1"/>
</dbReference>
<keyword evidence="6 9" id="KW-0812">Transmembrane</keyword>
<protein>
    <recommendedName>
        <fullName evidence="9">4-hydroxybenzoate polyprenyltransferase, mitochondrial</fullName>
        <shortName evidence="9">4-HB polyprenyltransferase</shortName>
        <ecNumber evidence="9">2.5.1.39</ecNumber>
    </recommendedName>
    <alternativeName>
        <fullName evidence="9">Para-hydroxybenzoate--polyprenyltransferase</fullName>
        <shortName evidence="9">PHB:PPT</shortName>
        <shortName evidence="9">PHB:polyprenyltransferase</shortName>
    </alternativeName>
</protein>
<keyword evidence="8 9" id="KW-0472">Membrane</keyword>
<feature type="transmembrane region" description="Helical" evidence="9">
    <location>
        <begin position="107"/>
        <end position="128"/>
    </location>
</feature>
<reference evidence="10 11" key="1">
    <citation type="submission" date="2019-02" db="EMBL/GenBank/DDBJ databases">
        <title>Genome sequencing of the rare red list fungi Phlebia centrifuga.</title>
        <authorList>
            <person name="Buettner E."/>
            <person name="Kellner H."/>
        </authorList>
    </citation>
    <scope>NUCLEOTIDE SEQUENCE [LARGE SCALE GENOMIC DNA]</scope>
    <source>
        <strain evidence="10 11">DSM 108282</strain>
    </source>
</reference>
<evidence type="ECO:0000256" key="4">
    <source>
        <dbReference type="ARBA" id="ARBA00005985"/>
    </source>
</evidence>
<dbReference type="HAMAP" id="MF_01635">
    <property type="entry name" value="UbiA"/>
    <property type="match status" value="1"/>
</dbReference>